<sequence>MHENEDVPLDLPQQTTFSTSAELVLSHLDAFDRRLMNQPNAIVSEEYAWYQMTSLGGARLTLPQLLSRDLARGPFVLTLTDLSRSNVFVDADWNITRIIDLEFACAWPMEFWQTPHWLDADFIDQIDYDKLAARHRQFISLIK</sequence>
<gene>
    <name evidence="1" type="ORF">BBO_01368</name>
</gene>
<dbReference type="InterPro" id="IPR011009">
    <property type="entry name" value="Kinase-like_dom_sf"/>
</dbReference>
<comment type="caution">
    <text evidence="1">The sequence shown here is derived from an EMBL/GenBank/DDBJ whole genome shotgun (WGS) entry which is preliminary data.</text>
</comment>
<reference evidence="1 2" key="1">
    <citation type="journal article" date="2016" name="Genome Biol. Evol.">
        <title>Divergent and convergent evolution of fungal pathogenicity.</title>
        <authorList>
            <person name="Shang Y."/>
            <person name="Xiao G."/>
            <person name="Zheng P."/>
            <person name="Cen K."/>
            <person name="Zhan S."/>
            <person name="Wang C."/>
        </authorList>
    </citation>
    <scope>NUCLEOTIDE SEQUENCE [LARGE SCALE GENOMIC DNA]</scope>
    <source>
        <strain evidence="1 2">RCEF 3172</strain>
    </source>
</reference>
<dbReference type="SUPFAM" id="SSF56112">
    <property type="entry name" value="Protein kinase-like (PK-like)"/>
    <property type="match status" value="1"/>
</dbReference>
<dbReference type="AlphaFoldDB" id="A0A167J381"/>
<name>A0A167J381_9HYPO</name>
<proteinExistence type="predicted"/>
<evidence type="ECO:0000313" key="1">
    <source>
        <dbReference type="EMBL" id="OAA49733.1"/>
    </source>
</evidence>
<accession>A0A167J381</accession>
<dbReference type="Proteomes" id="UP000076863">
    <property type="component" value="Unassembled WGS sequence"/>
</dbReference>
<dbReference type="OrthoDB" id="4865402at2759"/>
<keyword evidence="2" id="KW-1185">Reference proteome</keyword>
<organism evidence="1 2">
    <name type="scientific">Beauveria brongniartii RCEF 3172</name>
    <dbReference type="NCBI Taxonomy" id="1081107"/>
    <lineage>
        <taxon>Eukaryota</taxon>
        <taxon>Fungi</taxon>
        <taxon>Dikarya</taxon>
        <taxon>Ascomycota</taxon>
        <taxon>Pezizomycotina</taxon>
        <taxon>Sordariomycetes</taxon>
        <taxon>Hypocreomycetidae</taxon>
        <taxon>Hypocreales</taxon>
        <taxon>Cordycipitaceae</taxon>
        <taxon>Beauveria</taxon>
        <taxon>Beauveria brongniartii</taxon>
    </lineage>
</organism>
<evidence type="ECO:0000313" key="2">
    <source>
        <dbReference type="Proteomes" id="UP000076863"/>
    </source>
</evidence>
<dbReference type="EMBL" id="AZHA01000003">
    <property type="protein sequence ID" value="OAA49733.1"/>
    <property type="molecule type" value="Genomic_DNA"/>
</dbReference>
<protein>
    <submittedName>
        <fullName evidence="1">Aminoglycoside phosphotransferase</fullName>
    </submittedName>
</protein>
<dbReference type="GO" id="GO:0016740">
    <property type="term" value="F:transferase activity"/>
    <property type="evidence" value="ECO:0007669"/>
    <property type="project" value="UniProtKB-KW"/>
</dbReference>
<keyword evidence="1" id="KW-0808">Transferase</keyword>